<reference evidence="1 2" key="1">
    <citation type="submission" date="2020-02" db="EMBL/GenBank/DDBJ databases">
        <title>Draft genome sequence of Lactococcus sp. Hs30E4-3.</title>
        <authorList>
            <person name="Noda S."/>
            <person name="Yuki M."/>
            <person name="Ohkuma M."/>
        </authorList>
    </citation>
    <scope>NUCLEOTIDE SEQUENCE [LARGE SCALE GENOMIC DNA]</scope>
    <source>
        <strain evidence="1 2">Hs30E4-3</strain>
    </source>
</reference>
<dbReference type="Proteomes" id="UP000480303">
    <property type="component" value="Unassembled WGS sequence"/>
</dbReference>
<dbReference type="AlphaFoldDB" id="A0A6A0BCU7"/>
<keyword evidence="2" id="KW-1185">Reference proteome</keyword>
<comment type="caution">
    <text evidence="1">The sequence shown here is derived from an EMBL/GenBank/DDBJ whole genome shotgun (WGS) entry which is preliminary data.</text>
</comment>
<gene>
    <name evidence="1" type="ORF">Hs30E_17810</name>
</gene>
<name>A0A6A0BCU7_9LACT</name>
<dbReference type="EMBL" id="BLLI01000067">
    <property type="protein sequence ID" value="GFH43230.1"/>
    <property type="molecule type" value="Genomic_DNA"/>
</dbReference>
<evidence type="ECO:0000313" key="1">
    <source>
        <dbReference type="EMBL" id="GFH43230.1"/>
    </source>
</evidence>
<protein>
    <submittedName>
        <fullName evidence="1">Uncharacterized protein</fullName>
    </submittedName>
</protein>
<evidence type="ECO:0000313" key="2">
    <source>
        <dbReference type="Proteomes" id="UP000480303"/>
    </source>
</evidence>
<sequence length="49" mass="6008">MNNHYVILDLQILLVKHREAIKKGSRIIHQEIESYYRQKGCYKYWTTIL</sequence>
<accession>A0A6A0BCU7</accession>
<organism evidence="1 2">
    <name type="scientific">Pseudolactococcus hodotermopsidis</name>
    <dbReference type="NCBI Taxonomy" id="2709157"/>
    <lineage>
        <taxon>Bacteria</taxon>
        <taxon>Bacillati</taxon>
        <taxon>Bacillota</taxon>
        <taxon>Bacilli</taxon>
        <taxon>Lactobacillales</taxon>
        <taxon>Streptococcaceae</taxon>
        <taxon>Pseudolactococcus</taxon>
    </lineage>
</organism>
<proteinExistence type="predicted"/>